<evidence type="ECO:0000313" key="2">
    <source>
        <dbReference type="Proteomes" id="UP000823674"/>
    </source>
</evidence>
<dbReference type="EMBL" id="JADBGQ010000004">
    <property type="protein sequence ID" value="KAG5399953.1"/>
    <property type="molecule type" value="Genomic_DNA"/>
</dbReference>
<name>A0ABQ7MMJ9_BRACM</name>
<proteinExistence type="predicted"/>
<dbReference type="Proteomes" id="UP000823674">
    <property type="component" value="Chromosome A04"/>
</dbReference>
<keyword evidence="2" id="KW-1185">Reference proteome</keyword>
<accession>A0ABQ7MMJ9</accession>
<evidence type="ECO:0000313" key="1">
    <source>
        <dbReference type="EMBL" id="KAG5399953.1"/>
    </source>
</evidence>
<sequence>MFAGENLTELKRFRVTENRSSNEQYVWKRISQEATKEIYQEDCTQIDTQLLSRKRSKNKRRKQPRNV</sequence>
<protein>
    <submittedName>
        <fullName evidence="1">Uncharacterized protein</fullName>
    </submittedName>
</protein>
<organism evidence="1 2">
    <name type="scientific">Brassica rapa subsp. trilocularis</name>
    <dbReference type="NCBI Taxonomy" id="1813537"/>
    <lineage>
        <taxon>Eukaryota</taxon>
        <taxon>Viridiplantae</taxon>
        <taxon>Streptophyta</taxon>
        <taxon>Embryophyta</taxon>
        <taxon>Tracheophyta</taxon>
        <taxon>Spermatophyta</taxon>
        <taxon>Magnoliopsida</taxon>
        <taxon>eudicotyledons</taxon>
        <taxon>Gunneridae</taxon>
        <taxon>Pentapetalae</taxon>
        <taxon>rosids</taxon>
        <taxon>malvids</taxon>
        <taxon>Brassicales</taxon>
        <taxon>Brassicaceae</taxon>
        <taxon>Brassiceae</taxon>
        <taxon>Brassica</taxon>
    </lineage>
</organism>
<gene>
    <name evidence="1" type="primary">A04g501250.1_BraROA</name>
    <name evidence="1" type="ORF">IGI04_014560</name>
</gene>
<reference evidence="1 2" key="1">
    <citation type="submission" date="2021-03" db="EMBL/GenBank/DDBJ databases">
        <authorList>
            <person name="King G.J."/>
            <person name="Bancroft I."/>
            <person name="Baten A."/>
            <person name="Bloomfield J."/>
            <person name="Borpatragohain P."/>
            <person name="He Z."/>
            <person name="Irish N."/>
            <person name="Irwin J."/>
            <person name="Liu K."/>
            <person name="Mauleon R.P."/>
            <person name="Moore J."/>
            <person name="Morris R."/>
            <person name="Ostergaard L."/>
            <person name="Wang B."/>
            <person name="Wells R."/>
        </authorList>
    </citation>
    <scope>NUCLEOTIDE SEQUENCE [LARGE SCALE GENOMIC DNA]</scope>
    <source>
        <strain evidence="1">R-o-18</strain>
        <tissue evidence="1">Leaf</tissue>
    </source>
</reference>
<comment type="caution">
    <text evidence="1">The sequence shown here is derived from an EMBL/GenBank/DDBJ whole genome shotgun (WGS) entry which is preliminary data.</text>
</comment>